<gene>
    <name evidence="3" type="ORF">BG653_04875</name>
</gene>
<dbReference type="Pfam" id="PF20282">
    <property type="entry name" value="CTD6"/>
    <property type="match status" value="1"/>
</dbReference>
<evidence type="ECO:0000313" key="4">
    <source>
        <dbReference type="Proteomes" id="UP000194225"/>
    </source>
</evidence>
<dbReference type="RefSeq" id="WP_244330013.1">
    <property type="nucleotide sequence ID" value="NZ_BAABSS010000023.1"/>
</dbReference>
<dbReference type="InterPro" id="IPR046914">
    <property type="entry name" value="ABC-3C_CTD6"/>
</dbReference>
<comment type="caution">
    <text evidence="3">The sequence shown here is derived from an EMBL/GenBank/DDBJ whole genome shotgun (WGS) entry which is preliminary data.</text>
</comment>
<evidence type="ECO:0000259" key="1">
    <source>
        <dbReference type="Pfam" id="PF04471"/>
    </source>
</evidence>
<sequence length="396" mass="44991">MRQFAPLFRSGCGCVPVISVEIAKRSKGDGVTSQHDGQPGGKERRALTVLPPRLSMPRMATPKQTVTLLYDPGEFEEFVKEWVPTQGAKYDLIERQGGAGDHGIDVAGFLTQAKLEGEWHNYQCKQYKRDLSWTTAAQEMRKMFVAAAAGHFTIPSRYVFVALTFAASLKRLISKPSECRAKFLEELSTTRDKLVTKLDDDERRKVEELAEGTDFGMFSCIDLDQVLEEHMTTPHWLARFPHVPPANGPIKLTPPERPRHDEARYVQRLVDVYRERFPDKINTLEQVEDVAEAKGHLLRQRVAFFAAESVRVFARDSTTPEYFDQVKEDVYTIVVEESERSHPNGWERHAAVMICAGTVEVTETILKPYVGPQVRKGVCHHLANDNHLIWCREGEQ</sequence>
<organism evidence="3 4">
    <name type="scientific">Streptomyces platensis</name>
    <dbReference type="NCBI Taxonomy" id="58346"/>
    <lineage>
        <taxon>Bacteria</taxon>
        <taxon>Bacillati</taxon>
        <taxon>Actinomycetota</taxon>
        <taxon>Actinomycetes</taxon>
        <taxon>Kitasatosporales</taxon>
        <taxon>Streptomycetaceae</taxon>
        <taxon>Streptomyces</taxon>
    </lineage>
</organism>
<evidence type="ECO:0008006" key="5">
    <source>
        <dbReference type="Google" id="ProtNLM"/>
    </source>
</evidence>
<name>A0ABX3XSN8_STRPT</name>
<proteinExistence type="predicted"/>
<accession>A0ABX3XSN8</accession>
<protein>
    <recommendedName>
        <fullName evidence="5">Restriction endonuclease type IV Mrr domain-containing protein</fullName>
    </recommendedName>
</protein>
<feature type="domain" description="Restriction endonuclease type IV Mrr" evidence="1">
    <location>
        <begin position="71"/>
        <end position="147"/>
    </location>
</feature>
<reference evidence="3 4" key="1">
    <citation type="submission" date="2016-09" db="EMBL/GenBank/DDBJ databases">
        <title>Streptomyces platensis DSM40041, a candidate organism with high potential of specific P450 cytochromes.</title>
        <authorList>
            <person name="Grumaz C."/>
            <person name="Vainshtein Y."/>
            <person name="Kirstahler P."/>
            <person name="Sohn K."/>
        </authorList>
    </citation>
    <scope>NUCLEOTIDE SEQUENCE [LARGE SCALE GENOMIC DNA]</scope>
    <source>
        <strain evidence="3 4">DSM 40041</strain>
    </source>
</reference>
<keyword evidence="4" id="KW-1185">Reference proteome</keyword>
<dbReference type="InterPro" id="IPR007560">
    <property type="entry name" value="Restrct_endonuc_IV_Mrr"/>
</dbReference>
<dbReference type="Pfam" id="PF04471">
    <property type="entry name" value="Mrr_cat"/>
    <property type="match status" value="1"/>
</dbReference>
<dbReference type="Proteomes" id="UP000194225">
    <property type="component" value="Unassembled WGS sequence"/>
</dbReference>
<evidence type="ECO:0000259" key="2">
    <source>
        <dbReference type="Pfam" id="PF20282"/>
    </source>
</evidence>
<evidence type="ECO:0000313" key="3">
    <source>
        <dbReference type="EMBL" id="OSY41939.1"/>
    </source>
</evidence>
<dbReference type="GeneID" id="90922967"/>
<feature type="domain" description="ABC-three component systems C-terminal" evidence="2">
    <location>
        <begin position="262"/>
        <end position="390"/>
    </location>
</feature>
<dbReference type="EMBL" id="MIGA01000037">
    <property type="protein sequence ID" value="OSY41939.1"/>
    <property type="molecule type" value="Genomic_DNA"/>
</dbReference>